<feature type="compositionally biased region" description="Polar residues" evidence="1">
    <location>
        <begin position="425"/>
        <end position="436"/>
    </location>
</feature>
<organism evidence="2 3">
    <name type="scientific">Ophiocordyceps australis</name>
    <dbReference type="NCBI Taxonomy" id="1399860"/>
    <lineage>
        <taxon>Eukaryota</taxon>
        <taxon>Fungi</taxon>
        <taxon>Dikarya</taxon>
        <taxon>Ascomycota</taxon>
        <taxon>Pezizomycotina</taxon>
        <taxon>Sordariomycetes</taxon>
        <taxon>Hypocreomycetidae</taxon>
        <taxon>Hypocreales</taxon>
        <taxon>Ophiocordycipitaceae</taxon>
        <taxon>Ophiocordyceps</taxon>
    </lineage>
</organism>
<feature type="region of interest" description="Disordered" evidence="1">
    <location>
        <begin position="316"/>
        <end position="337"/>
    </location>
</feature>
<keyword evidence="3" id="KW-1185">Reference proteome</keyword>
<feature type="compositionally biased region" description="Polar residues" evidence="1">
    <location>
        <begin position="178"/>
        <end position="192"/>
    </location>
</feature>
<feature type="compositionally biased region" description="Low complexity" evidence="1">
    <location>
        <begin position="75"/>
        <end position="84"/>
    </location>
</feature>
<protein>
    <submittedName>
        <fullName evidence="2">Uncharacterized protein</fullName>
    </submittedName>
</protein>
<dbReference type="EMBL" id="NJEU01000170">
    <property type="protein sequence ID" value="PHH79916.1"/>
    <property type="molecule type" value="Genomic_DNA"/>
</dbReference>
<dbReference type="AlphaFoldDB" id="A0A2C5ZIV9"/>
<feature type="region of interest" description="Disordered" evidence="1">
    <location>
        <begin position="423"/>
        <end position="559"/>
    </location>
</feature>
<evidence type="ECO:0000313" key="2">
    <source>
        <dbReference type="EMBL" id="PHH79916.1"/>
    </source>
</evidence>
<reference evidence="2 3" key="1">
    <citation type="submission" date="2017-06" db="EMBL/GenBank/DDBJ databases">
        <title>Ant-infecting Ophiocordyceps genomes reveal a high diversity of potential behavioral manipulation genes and a possible major role for enterotoxins.</title>
        <authorList>
            <person name="De Bekker C."/>
            <person name="Evans H.C."/>
            <person name="Brachmann A."/>
            <person name="Hughes D.P."/>
        </authorList>
    </citation>
    <scope>NUCLEOTIDE SEQUENCE [LARGE SCALE GENOMIC DNA]</scope>
    <source>
        <strain evidence="2 3">1348a</strain>
    </source>
</reference>
<feature type="compositionally biased region" description="Polar residues" evidence="1">
    <location>
        <begin position="596"/>
        <end position="606"/>
    </location>
</feature>
<evidence type="ECO:0000256" key="1">
    <source>
        <dbReference type="SAM" id="MobiDB-lite"/>
    </source>
</evidence>
<comment type="caution">
    <text evidence="2">The sequence shown here is derived from an EMBL/GenBank/DDBJ whole genome shotgun (WGS) entry which is preliminary data.</text>
</comment>
<feature type="compositionally biased region" description="Polar residues" evidence="1">
    <location>
        <begin position="871"/>
        <end position="881"/>
    </location>
</feature>
<gene>
    <name evidence="2" type="ORF">CDD82_2092</name>
</gene>
<proteinExistence type="predicted"/>
<feature type="compositionally biased region" description="Polar residues" evidence="1">
    <location>
        <begin position="153"/>
        <end position="162"/>
    </location>
</feature>
<feature type="compositionally biased region" description="Polar residues" evidence="1">
    <location>
        <begin position="126"/>
        <end position="135"/>
    </location>
</feature>
<feature type="region of interest" description="Disordered" evidence="1">
    <location>
        <begin position="577"/>
        <end position="632"/>
    </location>
</feature>
<accession>A0A2C5ZIV9</accession>
<dbReference type="OrthoDB" id="5341904at2759"/>
<evidence type="ECO:0000313" key="3">
    <source>
        <dbReference type="Proteomes" id="UP000224854"/>
    </source>
</evidence>
<feature type="region of interest" description="Disordered" evidence="1">
    <location>
        <begin position="902"/>
        <end position="936"/>
    </location>
</feature>
<feature type="compositionally biased region" description="Low complexity" evidence="1">
    <location>
        <begin position="326"/>
        <end position="336"/>
    </location>
</feature>
<feature type="region of interest" description="Disordered" evidence="1">
    <location>
        <begin position="174"/>
        <end position="208"/>
    </location>
</feature>
<dbReference type="Proteomes" id="UP000224854">
    <property type="component" value="Unassembled WGS sequence"/>
</dbReference>
<feature type="region of interest" description="Disordered" evidence="1">
    <location>
        <begin position="68"/>
        <end position="162"/>
    </location>
</feature>
<feature type="region of interest" description="Disordered" evidence="1">
    <location>
        <begin position="1"/>
        <end position="37"/>
    </location>
</feature>
<feature type="region of interest" description="Disordered" evidence="1">
    <location>
        <begin position="864"/>
        <end position="888"/>
    </location>
</feature>
<name>A0A2C5ZIV9_9HYPO</name>
<feature type="compositionally biased region" description="Polar residues" evidence="1">
    <location>
        <begin position="539"/>
        <end position="548"/>
    </location>
</feature>
<feature type="compositionally biased region" description="Polar residues" evidence="1">
    <location>
        <begin position="92"/>
        <end position="116"/>
    </location>
</feature>
<feature type="compositionally biased region" description="Low complexity" evidence="1">
    <location>
        <begin position="507"/>
        <end position="524"/>
    </location>
</feature>
<feature type="compositionally biased region" description="Low complexity" evidence="1">
    <location>
        <begin position="485"/>
        <end position="500"/>
    </location>
</feature>
<feature type="compositionally biased region" description="Basic residues" evidence="1">
    <location>
        <begin position="12"/>
        <end position="26"/>
    </location>
</feature>
<sequence>MGNVPSSESPRRPPHKLSKPRPNSRHVAHDIASPNGLCSSITRYSDSYLAASRPPSIQPVPTIRDRPVSVDHHQAATPASTPARPRSHRLSQSHVPRQSWPRDSSSPGHVSFSTLDSRLRKARSVVYTSRGSVQPPTRAHSLHGHAPPRHWPPSNTLPSGSRHTFHVAELSPIETDPDSWQQAASLSTSPLTYQAAAPSPASPTDKRASHYIPMRRRSLIQTPGVATRAMKDRFSSPPLQPTIQIFNTSPVTPTDHSPTTPTDHDILALPIHTFASEFEDRPITPSEANYLQLGGMKFGTLRITNGSPAPSPIIDSSGHASPKIMPSSTPTRPTRPFISTEPEWPLTADMVLYNDAIVGKPIDVTRPNLQLADLNKALPSVSVAPISDQHVHHDAQVSWLTSPIASPVTHVTPSHLVQRSEYHSTDISGQQPSASATAMDAQDATTVVSEKLDIRQDPSAKSPRYKTSSTVLHKSMRGSIKRSDSGFVSNTSSSSFSPKRTLSKADSGYGSSFSLRSSRSGSTKSQREVDRNVGLVHASSVTEKANQTDQDDLDTNGLSVSPARSSISFISRETIRRLSTRSSKGHASSAAKKSLDATSNGVRSTSAGGGVGMLRNISEEDGSGTDMSSNNKKITESSSMFIFPHDIPDELPAVPVYLEEKLNEHNAHLPTTPTRMALREKTSQKKLKTILSMESLNLNDGGARSMKQDYGRESFLSQSTPSPPRLEQQFGKPAADEAFVHSAKPSWTVSQSSIRRKPVGSIEARNSIRNMSMSFRPVSQAARPPPTHSVDDFETGSTNRVRRMLTKHTRKERSQAPPDVQIIRARASAPDLVDPLASLPLMMMPPCPPIPHHLRLNNKAQRSMDLPSLDSGLSTSRYPSHSRSKSVIERSMSAAGRRERMHSYQSHPSQLRGFDGSRTPQIRRSHSGTDSYPPVVYRQPLREGTTRLYRDQQGQSYRVLHSYNSPAYRHVPIWS</sequence>